<comment type="subcellular location">
    <subcellularLocation>
        <location evidence="1">Nucleus</location>
    </subcellularLocation>
</comment>
<dbReference type="PANTHER" id="PTHR46481:SF11">
    <property type="entry name" value="ZINC FINGER BED DOMAIN-CONTAINING PROTEIN RICESLEEPER 2-LIKE"/>
    <property type="match status" value="1"/>
</dbReference>
<dbReference type="PROSITE" id="PS50808">
    <property type="entry name" value="ZF_BED"/>
    <property type="match status" value="1"/>
</dbReference>
<keyword evidence="2" id="KW-0479">Metal-binding</keyword>
<dbReference type="EnsemblPlants" id="AUR62037162-RA">
    <property type="protein sequence ID" value="AUR62037162-RA:cds"/>
    <property type="gene ID" value="AUR62037162"/>
</dbReference>
<dbReference type="SUPFAM" id="SSF53098">
    <property type="entry name" value="Ribonuclease H-like"/>
    <property type="match status" value="1"/>
</dbReference>
<dbReference type="InterPro" id="IPR012337">
    <property type="entry name" value="RNaseH-like_sf"/>
</dbReference>
<name>A0A803MY82_CHEQI</name>
<dbReference type="GO" id="GO:0005634">
    <property type="term" value="C:nucleus"/>
    <property type="evidence" value="ECO:0007669"/>
    <property type="project" value="UniProtKB-SubCell"/>
</dbReference>
<evidence type="ECO:0000256" key="4">
    <source>
        <dbReference type="ARBA" id="ARBA00022833"/>
    </source>
</evidence>
<evidence type="ECO:0000313" key="13">
    <source>
        <dbReference type="Proteomes" id="UP000596660"/>
    </source>
</evidence>
<evidence type="ECO:0000256" key="7">
    <source>
        <dbReference type="ARBA" id="ARBA00023163"/>
    </source>
</evidence>
<keyword evidence="4" id="KW-0862">Zinc</keyword>
<proteinExistence type="predicted"/>
<dbReference type="SMART" id="SM00614">
    <property type="entry name" value="ZnF_BED"/>
    <property type="match status" value="1"/>
</dbReference>
<evidence type="ECO:0000256" key="1">
    <source>
        <dbReference type="ARBA" id="ARBA00004123"/>
    </source>
</evidence>
<evidence type="ECO:0000256" key="2">
    <source>
        <dbReference type="ARBA" id="ARBA00022723"/>
    </source>
</evidence>
<keyword evidence="7" id="KW-0804">Transcription</keyword>
<dbReference type="Proteomes" id="UP000596660">
    <property type="component" value="Unplaced"/>
</dbReference>
<dbReference type="Gene3D" id="1.20.1440.340">
    <property type="match status" value="1"/>
</dbReference>
<dbReference type="InterPro" id="IPR036236">
    <property type="entry name" value="Znf_C2H2_sf"/>
</dbReference>
<reference evidence="12" key="1">
    <citation type="journal article" date="2017" name="Nature">
        <title>The genome of Chenopodium quinoa.</title>
        <authorList>
            <person name="Jarvis D.E."/>
            <person name="Ho Y.S."/>
            <person name="Lightfoot D.J."/>
            <person name="Schmoeckel S.M."/>
            <person name="Li B."/>
            <person name="Borm T.J.A."/>
            <person name="Ohyanagi H."/>
            <person name="Mineta K."/>
            <person name="Michell C.T."/>
            <person name="Saber N."/>
            <person name="Kharbatia N.M."/>
            <person name="Rupper R.R."/>
            <person name="Sharp A.R."/>
            <person name="Dally N."/>
            <person name="Boughton B.A."/>
            <person name="Woo Y.H."/>
            <person name="Gao G."/>
            <person name="Schijlen E.G.W.M."/>
            <person name="Guo X."/>
            <person name="Momin A.A."/>
            <person name="Negrao S."/>
            <person name="Al-Babili S."/>
            <person name="Gehring C."/>
            <person name="Roessner U."/>
            <person name="Jung C."/>
            <person name="Murphy K."/>
            <person name="Arold S.T."/>
            <person name="Gojobori T."/>
            <person name="van der Linden C.G."/>
            <person name="van Loo E.N."/>
            <person name="Jellen E.N."/>
            <person name="Maughan P.J."/>
            <person name="Tester M."/>
        </authorList>
    </citation>
    <scope>NUCLEOTIDE SEQUENCE [LARGE SCALE GENOMIC DNA]</scope>
    <source>
        <strain evidence="12">cv. PI 614886</strain>
    </source>
</reference>
<evidence type="ECO:0000259" key="11">
    <source>
        <dbReference type="PROSITE" id="PS50808"/>
    </source>
</evidence>
<dbReference type="InterPro" id="IPR008906">
    <property type="entry name" value="HATC_C_dom"/>
</dbReference>
<keyword evidence="13" id="KW-1185">Reference proteome</keyword>
<dbReference type="SUPFAM" id="SSF140996">
    <property type="entry name" value="Hermes dimerisation domain"/>
    <property type="match status" value="1"/>
</dbReference>
<dbReference type="SUPFAM" id="SSF57667">
    <property type="entry name" value="beta-beta-alpha zinc fingers"/>
    <property type="match status" value="1"/>
</dbReference>
<reference evidence="12" key="2">
    <citation type="submission" date="2021-03" db="UniProtKB">
        <authorList>
            <consortium name="EnsemblPlants"/>
        </authorList>
    </citation>
    <scope>IDENTIFICATION</scope>
</reference>
<dbReference type="AlphaFoldDB" id="A0A803MY82"/>
<dbReference type="PANTHER" id="PTHR46481">
    <property type="entry name" value="ZINC FINGER BED DOMAIN-CONTAINING PROTEIN 4"/>
    <property type="match status" value="1"/>
</dbReference>
<evidence type="ECO:0000256" key="3">
    <source>
        <dbReference type="ARBA" id="ARBA00022771"/>
    </source>
</evidence>
<keyword evidence="5" id="KW-0805">Transcription regulation</keyword>
<accession>A0A803MY82</accession>
<evidence type="ECO:0000256" key="6">
    <source>
        <dbReference type="ARBA" id="ARBA00023125"/>
    </source>
</evidence>
<dbReference type="InterPro" id="IPR003656">
    <property type="entry name" value="Znf_BED"/>
</dbReference>
<feature type="domain" description="BED-type" evidence="11">
    <location>
        <begin position="115"/>
        <end position="167"/>
    </location>
</feature>
<evidence type="ECO:0000256" key="10">
    <source>
        <dbReference type="SAM" id="MobiDB-lite"/>
    </source>
</evidence>
<evidence type="ECO:0000256" key="8">
    <source>
        <dbReference type="ARBA" id="ARBA00023242"/>
    </source>
</evidence>
<feature type="region of interest" description="Disordered" evidence="10">
    <location>
        <begin position="82"/>
        <end position="114"/>
    </location>
</feature>
<keyword evidence="8" id="KW-0539">Nucleus</keyword>
<evidence type="ECO:0000313" key="12">
    <source>
        <dbReference type="EnsemblPlants" id="AUR62037162-RA:cds"/>
    </source>
</evidence>
<protein>
    <recommendedName>
        <fullName evidence="11">BED-type domain-containing protein</fullName>
    </recommendedName>
</protein>
<organism evidence="12 13">
    <name type="scientific">Chenopodium quinoa</name>
    <name type="common">Quinoa</name>
    <dbReference type="NCBI Taxonomy" id="63459"/>
    <lineage>
        <taxon>Eukaryota</taxon>
        <taxon>Viridiplantae</taxon>
        <taxon>Streptophyta</taxon>
        <taxon>Embryophyta</taxon>
        <taxon>Tracheophyta</taxon>
        <taxon>Spermatophyta</taxon>
        <taxon>Magnoliopsida</taxon>
        <taxon>eudicotyledons</taxon>
        <taxon>Gunneridae</taxon>
        <taxon>Pentapetalae</taxon>
        <taxon>Caryophyllales</taxon>
        <taxon>Chenopodiaceae</taxon>
        <taxon>Chenopodioideae</taxon>
        <taxon>Atripliceae</taxon>
        <taxon>Chenopodium</taxon>
    </lineage>
</organism>
<dbReference type="GO" id="GO:0046983">
    <property type="term" value="F:protein dimerization activity"/>
    <property type="evidence" value="ECO:0007669"/>
    <property type="project" value="InterPro"/>
</dbReference>
<dbReference type="Gramene" id="AUR62037162-RA">
    <property type="protein sequence ID" value="AUR62037162-RA:cds"/>
    <property type="gene ID" value="AUR62037162"/>
</dbReference>
<sequence length="554" mass="63183">MFPFMNPDCILGFEDDMLKKLGDLVNESHYSCSVLYECRSASLKDLPPFNYSTHPQSFMDTEESSAVSKSFSFSPSLSPELPLPKAMSSHPEQQNHNIEEEGQMNEPLPPRPPKRLKSEVWNHFEKTTINGEAKARCLHCNHLFSGNSKNGTSHLKYHIELRCTKKHIKVDIRQKILSINRRQDSSVRLENHVFSQEESRRELSNMVILHEYPLSIVEHIGFRRFVHSLNPNFKIISRNTLKSDIMKMFFTEKANLKKFFDGHEGRVAITTDMWTASHQKKGYMAVTSHFIDYQWVLRNKTLSAHILNLIVQDGLEVIGSGIERIRKCVVFWSSTQNRLQKFEDKARSSKVDCSKKLSLDYPRNKLECVEFCFNEIYGDEAHVEVDKIRSLLYDLLQEYHGKFETEDFVSPTSSRTGKRPADFVTCDGDHYLEDDALPESSNFDVLNFLKTDLKYPTLRKIAKDILAIPASTVASESAFSMGGRVVSPQRSTLHANTVEALMCMQNWLLGEYSGSSFDNAHTYATILDDVDEGGEGSSTSEVIDVNSDGEDMDI</sequence>
<keyword evidence="3 9" id="KW-0863">Zinc-finger</keyword>
<evidence type="ECO:0000256" key="9">
    <source>
        <dbReference type="PROSITE-ProRule" id="PRU00027"/>
    </source>
</evidence>
<dbReference type="InterPro" id="IPR052035">
    <property type="entry name" value="ZnF_BED_domain_contain"/>
</dbReference>
<dbReference type="Pfam" id="PF05699">
    <property type="entry name" value="Dimer_Tnp_hAT"/>
    <property type="match status" value="1"/>
</dbReference>
<keyword evidence="6" id="KW-0238">DNA-binding</keyword>
<feature type="region of interest" description="Disordered" evidence="10">
    <location>
        <begin position="531"/>
        <end position="554"/>
    </location>
</feature>
<dbReference type="Pfam" id="PF02892">
    <property type="entry name" value="zf-BED"/>
    <property type="match status" value="1"/>
</dbReference>
<evidence type="ECO:0000256" key="5">
    <source>
        <dbReference type="ARBA" id="ARBA00023015"/>
    </source>
</evidence>
<dbReference type="GO" id="GO:0008270">
    <property type="term" value="F:zinc ion binding"/>
    <property type="evidence" value="ECO:0007669"/>
    <property type="project" value="UniProtKB-KW"/>
</dbReference>
<dbReference type="GO" id="GO:0003677">
    <property type="term" value="F:DNA binding"/>
    <property type="evidence" value="ECO:0007669"/>
    <property type="project" value="UniProtKB-KW"/>
</dbReference>